<feature type="transmembrane region" description="Helical" evidence="7">
    <location>
        <begin position="147"/>
        <end position="171"/>
    </location>
</feature>
<dbReference type="GO" id="GO:0005886">
    <property type="term" value="C:plasma membrane"/>
    <property type="evidence" value="ECO:0007669"/>
    <property type="project" value="UniProtKB-SubCell"/>
</dbReference>
<dbReference type="Proteomes" id="UP000249046">
    <property type="component" value="Unassembled WGS sequence"/>
</dbReference>
<dbReference type="PANTHER" id="PTHR30213:SF1">
    <property type="entry name" value="INNER MEMBRANE PROTEIN YHJD"/>
    <property type="match status" value="1"/>
</dbReference>
<feature type="region of interest" description="Disordered" evidence="6">
    <location>
        <begin position="287"/>
        <end position="310"/>
    </location>
</feature>
<evidence type="ECO:0000256" key="6">
    <source>
        <dbReference type="SAM" id="MobiDB-lite"/>
    </source>
</evidence>
<feature type="transmembrane region" description="Helical" evidence="7">
    <location>
        <begin position="35"/>
        <end position="55"/>
    </location>
</feature>
<dbReference type="AlphaFoldDB" id="A0A2W5K7W1"/>
<evidence type="ECO:0000313" key="8">
    <source>
        <dbReference type="EMBL" id="PZQ11518.1"/>
    </source>
</evidence>
<evidence type="ECO:0000256" key="4">
    <source>
        <dbReference type="ARBA" id="ARBA00022989"/>
    </source>
</evidence>
<keyword evidence="5 7" id="KW-0472">Membrane</keyword>
<comment type="subcellular location">
    <subcellularLocation>
        <location evidence="1">Cell membrane</location>
        <topology evidence="1">Multi-pass membrane protein</topology>
    </subcellularLocation>
</comment>
<feature type="transmembrane region" description="Helical" evidence="7">
    <location>
        <begin position="249"/>
        <end position="273"/>
    </location>
</feature>
<accession>A0A2W5K7W1</accession>
<evidence type="ECO:0000256" key="3">
    <source>
        <dbReference type="ARBA" id="ARBA00022692"/>
    </source>
</evidence>
<feature type="transmembrane region" description="Helical" evidence="7">
    <location>
        <begin position="210"/>
        <end position="229"/>
    </location>
</feature>
<sequence length="310" mass="33430">MSSSVTSPVKRAFSSVREAVTDFLAHDPMTLAASIAFYSALSFAPIIVLSLWAAAQLAPGSEARLIDQLGVLLGSQVRETATVVIEHADRSRLFSLDLVGLIGLGALLVSASTAFAQLQTAINAIWGVEARPTNALWSWIRRRLLSFGMIAVIGFLLMVTLVLSTAVALILSRDSTLWTVTNELVTLAVFTVAFAALFRFVPDARIGRRFALAGGALTALLFEGGKWALGRYLATTTTADAYGAANSLMLLLVWVYYSSLIVLIGAAATRYLAEAFGRGPRSLEHAEKVEEQAVSRPTPRQRRRTARSTR</sequence>
<name>A0A2W5K7W1_9GAMM</name>
<evidence type="ECO:0000313" key="9">
    <source>
        <dbReference type="Proteomes" id="UP000249046"/>
    </source>
</evidence>
<evidence type="ECO:0000256" key="5">
    <source>
        <dbReference type="ARBA" id="ARBA00023136"/>
    </source>
</evidence>
<comment type="caution">
    <text evidence="8">The sequence shown here is derived from an EMBL/GenBank/DDBJ whole genome shotgun (WGS) entry which is preliminary data.</text>
</comment>
<feature type="transmembrane region" description="Helical" evidence="7">
    <location>
        <begin position="177"/>
        <end position="198"/>
    </location>
</feature>
<dbReference type="EMBL" id="QFPO01000016">
    <property type="protein sequence ID" value="PZQ11518.1"/>
    <property type="molecule type" value="Genomic_DNA"/>
</dbReference>
<keyword evidence="3 7" id="KW-0812">Transmembrane</keyword>
<proteinExistence type="predicted"/>
<reference evidence="8 9" key="1">
    <citation type="submission" date="2017-08" db="EMBL/GenBank/DDBJ databases">
        <title>Infants hospitalized years apart are colonized by the same room-sourced microbial strains.</title>
        <authorList>
            <person name="Brooks B."/>
            <person name="Olm M.R."/>
            <person name="Firek B.A."/>
            <person name="Baker R."/>
            <person name="Thomas B.C."/>
            <person name="Morowitz M.J."/>
            <person name="Banfield J.F."/>
        </authorList>
    </citation>
    <scope>NUCLEOTIDE SEQUENCE [LARGE SCALE GENOMIC DNA]</scope>
    <source>
        <strain evidence="8">S2_005_003_R2_42</strain>
    </source>
</reference>
<evidence type="ECO:0000256" key="7">
    <source>
        <dbReference type="SAM" id="Phobius"/>
    </source>
</evidence>
<dbReference type="InterPro" id="IPR017039">
    <property type="entry name" value="Virul_fac_BrkB"/>
</dbReference>
<dbReference type="PIRSF" id="PIRSF035875">
    <property type="entry name" value="RNase_BN"/>
    <property type="match status" value="1"/>
</dbReference>
<keyword evidence="2" id="KW-1003">Cell membrane</keyword>
<evidence type="ECO:0000256" key="1">
    <source>
        <dbReference type="ARBA" id="ARBA00004651"/>
    </source>
</evidence>
<dbReference type="Pfam" id="PF03631">
    <property type="entry name" value="Virul_fac_BrkB"/>
    <property type="match status" value="1"/>
</dbReference>
<gene>
    <name evidence="8" type="ORF">DI564_14635</name>
</gene>
<feature type="compositionally biased region" description="Basic residues" evidence="6">
    <location>
        <begin position="299"/>
        <end position="310"/>
    </location>
</feature>
<evidence type="ECO:0000256" key="2">
    <source>
        <dbReference type="ARBA" id="ARBA00022475"/>
    </source>
</evidence>
<dbReference type="PANTHER" id="PTHR30213">
    <property type="entry name" value="INNER MEMBRANE PROTEIN YHJD"/>
    <property type="match status" value="1"/>
</dbReference>
<organism evidence="8 9">
    <name type="scientific">Rhodanobacter denitrificans</name>
    <dbReference type="NCBI Taxonomy" id="666685"/>
    <lineage>
        <taxon>Bacteria</taxon>
        <taxon>Pseudomonadati</taxon>
        <taxon>Pseudomonadota</taxon>
        <taxon>Gammaproteobacteria</taxon>
        <taxon>Lysobacterales</taxon>
        <taxon>Rhodanobacteraceae</taxon>
        <taxon>Rhodanobacter</taxon>
    </lineage>
</organism>
<keyword evidence="4 7" id="KW-1133">Transmembrane helix</keyword>
<protein>
    <submittedName>
        <fullName evidence="8">YihY/virulence factor BrkB family protein</fullName>
    </submittedName>
</protein>
<dbReference type="NCBIfam" id="TIGR00765">
    <property type="entry name" value="yihY_not_rbn"/>
    <property type="match status" value="1"/>
</dbReference>